<keyword evidence="5" id="KW-0449">Lipoprotein</keyword>
<keyword evidence="7" id="KW-1185">Reference proteome</keyword>
<reference evidence="6 7" key="1">
    <citation type="submission" date="2019-02" db="EMBL/GenBank/DDBJ databases">
        <title>Kribbella capetownensis sp. nov. and Kribbella speibonae sp. nov., isolated from soil.</title>
        <authorList>
            <person name="Curtis S.M."/>
            <person name="Norton I."/>
            <person name="Everest G.J."/>
            <person name="Meyers P.R."/>
        </authorList>
    </citation>
    <scope>NUCLEOTIDE SEQUENCE [LARGE SCALE GENOMIC DNA]</scope>
    <source>
        <strain evidence="6 7">SK5</strain>
    </source>
</reference>
<evidence type="ECO:0000256" key="5">
    <source>
        <dbReference type="ARBA" id="ARBA00023288"/>
    </source>
</evidence>
<dbReference type="Proteomes" id="UP000292385">
    <property type="component" value="Unassembled WGS sequence"/>
</dbReference>
<keyword evidence="4" id="KW-0564">Palmitate</keyword>
<dbReference type="InterPro" id="IPR050490">
    <property type="entry name" value="Bact_solute-bd_prot1"/>
</dbReference>
<gene>
    <name evidence="6" type="ORF">E0H58_02075</name>
</gene>
<evidence type="ECO:0000256" key="1">
    <source>
        <dbReference type="ARBA" id="ARBA00022475"/>
    </source>
</evidence>
<accession>A0ABY2AC35</accession>
<proteinExistence type="predicted"/>
<comment type="caution">
    <text evidence="6">The sequence shown here is derived from an EMBL/GenBank/DDBJ whole genome shotgun (WGS) entry which is preliminary data.</text>
</comment>
<evidence type="ECO:0000256" key="4">
    <source>
        <dbReference type="ARBA" id="ARBA00023139"/>
    </source>
</evidence>
<dbReference type="Gene3D" id="3.40.190.10">
    <property type="entry name" value="Periplasmic binding protein-like II"/>
    <property type="match status" value="2"/>
</dbReference>
<organism evidence="6 7">
    <name type="scientific">Kribbella speibonae</name>
    <dbReference type="NCBI Taxonomy" id="1572660"/>
    <lineage>
        <taxon>Bacteria</taxon>
        <taxon>Bacillati</taxon>
        <taxon>Actinomycetota</taxon>
        <taxon>Actinomycetes</taxon>
        <taxon>Propionibacteriales</taxon>
        <taxon>Kribbellaceae</taxon>
        <taxon>Kribbella</taxon>
    </lineage>
</organism>
<dbReference type="InterPro" id="IPR006311">
    <property type="entry name" value="TAT_signal"/>
</dbReference>
<name>A0ABY2AC35_9ACTN</name>
<dbReference type="InterPro" id="IPR006059">
    <property type="entry name" value="SBP"/>
</dbReference>
<dbReference type="PROSITE" id="PS51318">
    <property type="entry name" value="TAT"/>
    <property type="match status" value="1"/>
</dbReference>
<dbReference type="PANTHER" id="PTHR43649:SF33">
    <property type="entry name" value="POLYGALACTURONAN_RHAMNOGALACTURONAN-BINDING PROTEIN YTCQ"/>
    <property type="match status" value="1"/>
</dbReference>
<dbReference type="Pfam" id="PF13416">
    <property type="entry name" value="SBP_bac_8"/>
    <property type="match status" value="1"/>
</dbReference>
<sequence>MASGPHHLETDMDITRRRFLISSGALTLLGGLAACGKSASSDSSTIQFWNNLDNQELVTYFEKHFVDAYPGPGKVKFSNKSTDTIDRLIQTALAAGSGPDVIVTPGPSTGTTEYTKAGYLVDLDSYATKYNWGQTFASWALDASRIDGKLRTLPTQYETMAFYFNPATVEKLGVAVPRTQSEFEAYCSESKGKGLIPVAAGNADWKGANEWHMVIALNHGAGPAAVYEALQGKLKWTDPVFVDAVTRYAGYFKQGWFGGGVNDYFTNKFSTQYEQLASGKAAGLISGSWEFAYLPSYFGAKAGNNAKWDWTSIPSLGHNVPTNVWDLAIGQSAGINAKSGNVNNAAAYLNFLTTSKTSILQALVEKNAAPPPIKIAPADFGDNADPRTVRLYTALSTAKTIGYTTWTFFPQQTETYLIDYFEKVITGKLSPADYCAGIQEKFAGELRAGKVPPAPQPGVPLS</sequence>
<evidence type="ECO:0000256" key="2">
    <source>
        <dbReference type="ARBA" id="ARBA00022729"/>
    </source>
</evidence>
<keyword evidence="3" id="KW-0472">Membrane</keyword>
<dbReference type="SUPFAM" id="SSF53850">
    <property type="entry name" value="Periplasmic binding protein-like II"/>
    <property type="match status" value="1"/>
</dbReference>
<dbReference type="EMBL" id="SJJY01000001">
    <property type="protein sequence ID" value="TCC26825.1"/>
    <property type="molecule type" value="Genomic_DNA"/>
</dbReference>
<evidence type="ECO:0000313" key="7">
    <source>
        <dbReference type="Proteomes" id="UP000292385"/>
    </source>
</evidence>
<keyword evidence="2" id="KW-0732">Signal</keyword>
<dbReference type="PANTHER" id="PTHR43649">
    <property type="entry name" value="ARABINOSE-BINDING PROTEIN-RELATED"/>
    <property type="match status" value="1"/>
</dbReference>
<evidence type="ECO:0000313" key="6">
    <source>
        <dbReference type="EMBL" id="TCC26825.1"/>
    </source>
</evidence>
<protein>
    <submittedName>
        <fullName evidence="6">Extracellular solute-binding protein</fullName>
    </submittedName>
</protein>
<evidence type="ECO:0000256" key="3">
    <source>
        <dbReference type="ARBA" id="ARBA00023136"/>
    </source>
</evidence>
<keyword evidence="1" id="KW-1003">Cell membrane</keyword>